<feature type="transmembrane region" description="Helical" evidence="9">
    <location>
        <begin position="43"/>
        <end position="61"/>
    </location>
</feature>
<dbReference type="GO" id="GO:0015293">
    <property type="term" value="F:symporter activity"/>
    <property type="evidence" value="ECO:0007669"/>
    <property type="project" value="UniProtKB-KW"/>
</dbReference>
<keyword evidence="5" id="KW-0769">Symport</keyword>
<dbReference type="InterPro" id="IPR011701">
    <property type="entry name" value="MFS"/>
</dbReference>
<feature type="transmembrane region" description="Helical" evidence="9">
    <location>
        <begin position="293"/>
        <end position="313"/>
    </location>
</feature>
<reference evidence="11 12" key="1">
    <citation type="submission" date="2019-07" db="EMBL/GenBank/DDBJ databases">
        <title>Diversity of Bacteria from Kongsfjorden, Arctic.</title>
        <authorList>
            <person name="Yu Y."/>
        </authorList>
    </citation>
    <scope>NUCLEOTIDE SEQUENCE [LARGE SCALE GENOMIC DNA]</scope>
    <source>
        <strain evidence="11 12">SM1923</strain>
    </source>
</reference>
<keyword evidence="4 9" id="KW-0812">Transmembrane</keyword>
<evidence type="ECO:0000259" key="10">
    <source>
        <dbReference type="PROSITE" id="PS50850"/>
    </source>
</evidence>
<feature type="transmembrane region" description="Helical" evidence="9">
    <location>
        <begin position="320"/>
        <end position="340"/>
    </location>
</feature>
<dbReference type="Gene3D" id="1.20.1250.20">
    <property type="entry name" value="MFS general substrate transporter like domains"/>
    <property type="match status" value="2"/>
</dbReference>
<evidence type="ECO:0000313" key="11">
    <source>
        <dbReference type="EMBL" id="TVU72683.1"/>
    </source>
</evidence>
<evidence type="ECO:0000256" key="8">
    <source>
        <dbReference type="SAM" id="MobiDB-lite"/>
    </source>
</evidence>
<accession>A0A558HU79</accession>
<feature type="region of interest" description="Disordered" evidence="8">
    <location>
        <begin position="1"/>
        <end position="20"/>
    </location>
</feature>
<dbReference type="PANTHER" id="PTHR43528:SF7">
    <property type="entry name" value="MFS TRANSPORTER"/>
    <property type="match status" value="1"/>
</dbReference>
<dbReference type="OrthoDB" id="3690818at2"/>
<evidence type="ECO:0000256" key="6">
    <source>
        <dbReference type="ARBA" id="ARBA00022989"/>
    </source>
</evidence>
<dbReference type="InterPro" id="IPR020846">
    <property type="entry name" value="MFS_dom"/>
</dbReference>
<dbReference type="SUPFAM" id="SSF103473">
    <property type="entry name" value="MFS general substrate transporter"/>
    <property type="match status" value="1"/>
</dbReference>
<evidence type="ECO:0000256" key="9">
    <source>
        <dbReference type="SAM" id="Phobius"/>
    </source>
</evidence>
<proteinExistence type="predicted"/>
<keyword evidence="2" id="KW-0813">Transport</keyword>
<feature type="transmembrane region" description="Helical" evidence="9">
    <location>
        <begin position="105"/>
        <end position="128"/>
    </location>
</feature>
<dbReference type="AlphaFoldDB" id="A0A558HU79"/>
<keyword evidence="3" id="KW-1003">Cell membrane</keyword>
<feature type="transmembrane region" description="Helical" evidence="9">
    <location>
        <begin position="352"/>
        <end position="373"/>
    </location>
</feature>
<dbReference type="FunFam" id="1.20.1250.20:FF:000001">
    <property type="entry name" value="Dicarboxylate MFS transporter"/>
    <property type="match status" value="1"/>
</dbReference>
<organism evidence="11 12">
    <name type="scientific">Cobetia crustatorum</name>
    <dbReference type="NCBI Taxonomy" id="553385"/>
    <lineage>
        <taxon>Bacteria</taxon>
        <taxon>Pseudomonadati</taxon>
        <taxon>Pseudomonadota</taxon>
        <taxon>Gammaproteobacteria</taxon>
        <taxon>Oceanospirillales</taxon>
        <taxon>Halomonadaceae</taxon>
        <taxon>Cobetia</taxon>
    </lineage>
</organism>
<dbReference type="Pfam" id="PF07690">
    <property type="entry name" value="MFS_1"/>
    <property type="match status" value="1"/>
</dbReference>
<keyword evidence="6 9" id="KW-1133">Transmembrane helix</keyword>
<comment type="caution">
    <text evidence="11">The sequence shown here is derived from an EMBL/GenBank/DDBJ whole genome shotgun (WGS) entry which is preliminary data.</text>
</comment>
<evidence type="ECO:0000256" key="3">
    <source>
        <dbReference type="ARBA" id="ARBA00022475"/>
    </source>
</evidence>
<evidence type="ECO:0000313" key="12">
    <source>
        <dbReference type="Proteomes" id="UP000319941"/>
    </source>
</evidence>
<evidence type="ECO:0000256" key="1">
    <source>
        <dbReference type="ARBA" id="ARBA00004651"/>
    </source>
</evidence>
<comment type="subcellular location">
    <subcellularLocation>
        <location evidence="1">Cell membrane</location>
        <topology evidence="1">Multi-pass membrane protein</topology>
    </subcellularLocation>
</comment>
<dbReference type="STRING" id="553385.GCA_000591415_00337"/>
<dbReference type="PROSITE" id="PS50850">
    <property type="entry name" value="MFS"/>
    <property type="match status" value="1"/>
</dbReference>
<feature type="transmembrane region" description="Helical" evidence="9">
    <location>
        <begin position="258"/>
        <end position="281"/>
    </location>
</feature>
<keyword evidence="7 9" id="KW-0472">Membrane</keyword>
<dbReference type="EMBL" id="VNFH01000002">
    <property type="protein sequence ID" value="TVU72683.1"/>
    <property type="molecule type" value="Genomic_DNA"/>
</dbReference>
<feature type="transmembrane region" description="Helical" evidence="9">
    <location>
        <begin position="134"/>
        <end position="157"/>
    </location>
</feature>
<name>A0A558HU79_9GAMM</name>
<keyword evidence="12" id="KW-1185">Reference proteome</keyword>
<feature type="domain" description="Major facilitator superfamily (MFS) profile" evidence="10">
    <location>
        <begin position="31"/>
        <end position="438"/>
    </location>
</feature>
<evidence type="ECO:0000256" key="2">
    <source>
        <dbReference type="ARBA" id="ARBA00022448"/>
    </source>
</evidence>
<dbReference type="PANTHER" id="PTHR43528">
    <property type="entry name" value="ALPHA-KETOGLUTARATE PERMEASE"/>
    <property type="match status" value="1"/>
</dbReference>
<protein>
    <submittedName>
        <fullName evidence="11">MFS transporter</fullName>
    </submittedName>
</protein>
<feature type="transmembrane region" description="Helical" evidence="9">
    <location>
        <begin position="204"/>
        <end position="223"/>
    </location>
</feature>
<evidence type="ECO:0000256" key="4">
    <source>
        <dbReference type="ARBA" id="ARBA00022692"/>
    </source>
</evidence>
<gene>
    <name evidence="11" type="ORF">FQP86_03135</name>
</gene>
<feature type="transmembrane region" description="Helical" evidence="9">
    <location>
        <begin position="416"/>
        <end position="435"/>
    </location>
</feature>
<dbReference type="Proteomes" id="UP000319941">
    <property type="component" value="Unassembled WGS sequence"/>
</dbReference>
<feature type="transmembrane region" description="Helical" evidence="9">
    <location>
        <begin position="385"/>
        <end position="404"/>
    </location>
</feature>
<sequence length="447" mass="47670">MNDSVPAASSPSAASASASPENTLKRGDIKVLGLSALGGALEFYDFVIFVFFASVIGQLFFPPDIPEWLRQVQTYGIFAAGYLARPLGGIIMAHFGDTLGRKKMFTLSIFLMSLPTLLMGLLPTYAVIGLWAPLLLVILRIFQGAAVGGEVPGAWVFVSEHVAPRHNGLACGTLSMGLVGGILLGSLMSSAINHAYSVEEISDFGWRIPFIVGGVLGLVSVYLRRWLHETPVFAEMQQKKTLAAELPMKMILREQRPAIAVAMAATWVLTAAIVVVILMTPNLISGLEGLSRATVASANSLAIVAVCFGCVISGYMVDRIGAGVTMALWSGLLGVTYWVFLTTMHSDPSLLIPLYCLTGFSVGIVGVVPSIAIRGFPPVVRFTGLSFSYNVAYAIFGGFTPIMVAAMMESSPLSPIWYVGALSVMGVVLGLWLAVNPRGREMMNVSH</sequence>
<feature type="transmembrane region" description="Helical" evidence="9">
    <location>
        <begin position="169"/>
        <end position="192"/>
    </location>
</feature>
<dbReference type="InterPro" id="IPR036259">
    <property type="entry name" value="MFS_trans_sf"/>
</dbReference>
<dbReference type="InterPro" id="IPR051084">
    <property type="entry name" value="H+-coupled_symporters"/>
</dbReference>
<evidence type="ECO:0000256" key="5">
    <source>
        <dbReference type="ARBA" id="ARBA00022847"/>
    </source>
</evidence>
<dbReference type="RefSeq" id="WP_024950737.1">
    <property type="nucleotide sequence ID" value="NZ_CAWOWR010000076.1"/>
</dbReference>
<feature type="transmembrane region" description="Helical" evidence="9">
    <location>
        <begin position="73"/>
        <end position="93"/>
    </location>
</feature>
<dbReference type="GO" id="GO:0005886">
    <property type="term" value="C:plasma membrane"/>
    <property type="evidence" value="ECO:0007669"/>
    <property type="project" value="UniProtKB-SubCell"/>
</dbReference>
<evidence type="ECO:0000256" key="7">
    <source>
        <dbReference type="ARBA" id="ARBA00023136"/>
    </source>
</evidence>